<keyword evidence="2" id="KW-1185">Reference proteome</keyword>
<organism evidence="1 2">
    <name type="scientific">Tateyamaria omphalii</name>
    <dbReference type="NCBI Taxonomy" id="299262"/>
    <lineage>
        <taxon>Bacteria</taxon>
        <taxon>Pseudomonadati</taxon>
        <taxon>Pseudomonadota</taxon>
        <taxon>Alphaproteobacteria</taxon>
        <taxon>Rhodobacterales</taxon>
        <taxon>Roseobacteraceae</taxon>
        <taxon>Tateyamaria</taxon>
    </lineage>
</organism>
<evidence type="ECO:0008006" key="3">
    <source>
        <dbReference type="Google" id="ProtNLM"/>
    </source>
</evidence>
<gene>
    <name evidence="1" type="ORF">BWR18_09685</name>
</gene>
<protein>
    <recommendedName>
        <fullName evidence="3">Dihydroorotate dehydrogenase</fullName>
    </recommendedName>
</protein>
<accession>A0A1P8MUZ5</accession>
<name>A0A1P8MUZ5_9RHOB</name>
<evidence type="ECO:0000313" key="1">
    <source>
        <dbReference type="EMBL" id="APX11916.1"/>
    </source>
</evidence>
<proteinExistence type="predicted"/>
<sequence>MKDMTQRSQEPDPDKIVARMLDDLAAAPVPDPSGDLMARVMADAQAHLPAPGGVRAASPWWRQVVQGIGGWGAVGGLVAATVTGFVIGFGALESTGVDAVWTLGYGEYYDAELGIDAFGWALEEG</sequence>
<dbReference type="EMBL" id="CP019312">
    <property type="protein sequence ID" value="APX11916.1"/>
    <property type="molecule type" value="Genomic_DNA"/>
</dbReference>
<reference evidence="1 2" key="1">
    <citation type="submission" date="2017-01" db="EMBL/GenBank/DDBJ databases">
        <title>Complete genome of Tateyamaria omphalii DOK1-4 isolated from seawater in Dokdo.</title>
        <authorList>
            <person name="Kim J.H."/>
            <person name="Chi W.-J."/>
        </authorList>
    </citation>
    <scope>NUCLEOTIDE SEQUENCE [LARGE SCALE GENOMIC DNA]</scope>
    <source>
        <strain evidence="1 2">DOK1-4</strain>
    </source>
</reference>
<dbReference type="AlphaFoldDB" id="A0A1P8MUZ5"/>
<evidence type="ECO:0000313" key="2">
    <source>
        <dbReference type="Proteomes" id="UP000186336"/>
    </source>
</evidence>
<dbReference type="Proteomes" id="UP000186336">
    <property type="component" value="Chromosome"/>
</dbReference>
<dbReference type="KEGG" id="tom:BWR18_09685"/>
<dbReference type="STRING" id="299262.BWR18_09685"/>